<dbReference type="Gene3D" id="3.40.50.720">
    <property type="entry name" value="NAD(P)-binding Rossmann-like Domain"/>
    <property type="match status" value="1"/>
</dbReference>
<dbReference type="Pfam" id="PF14833">
    <property type="entry name" value="NAD_binding_11"/>
    <property type="match status" value="1"/>
</dbReference>
<feature type="active site" evidence="3">
    <location>
        <position position="177"/>
    </location>
</feature>
<feature type="domain" description="3-hydroxyisobutyrate dehydrogenase-like NAD-binding" evidence="5">
    <location>
        <begin position="171"/>
        <end position="291"/>
    </location>
</feature>
<dbReference type="PIRSF" id="PIRSF000103">
    <property type="entry name" value="HIBADH"/>
    <property type="match status" value="1"/>
</dbReference>
<dbReference type="InterPro" id="IPR015815">
    <property type="entry name" value="HIBADH-related"/>
</dbReference>
<dbReference type="GO" id="GO:0050661">
    <property type="term" value="F:NADP binding"/>
    <property type="evidence" value="ECO:0007669"/>
    <property type="project" value="InterPro"/>
</dbReference>
<keyword evidence="1" id="KW-0560">Oxidoreductase</keyword>
<accession>A0A2S5KK38</accession>
<evidence type="ECO:0000313" key="6">
    <source>
        <dbReference type="EMBL" id="PPC75204.1"/>
    </source>
</evidence>
<dbReference type="OrthoDB" id="9812907at2"/>
<comment type="caution">
    <text evidence="6">The sequence shown here is derived from an EMBL/GenBank/DDBJ whole genome shotgun (WGS) entry which is preliminary data.</text>
</comment>
<reference evidence="6 7" key="1">
    <citation type="submission" date="2018-02" db="EMBL/GenBank/DDBJ databases">
        <title>novel marine gammaproteobacteria from coastal saline agro ecosystem.</title>
        <authorList>
            <person name="Krishnan R."/>
            <person name="Ramesh Kumar N."/>
        </authorList>
    </citation>
    <scope>NUCLEOTIDE SEQUENCE [LARGE SCALE GENOMIC DNA]</scope>
    <source>
        <strain evidence="6 7">228</strain>
    </source>
</reference>
<sequence>MTLSSSSDRLHIGVIGLGNMGGPMALTLLSKGMQVSGFDLSSGRCSELASQGLAIADDLTSLCQQADILLLSLPTAQIVEAVVINHILPQARSGSLVIDTSTSHPDTSRALAKALAERQIGFVDAPVSGGPKGAASGTLSMVLGGSDADIERAQPVLEAVSAKRTCIGPVGAGHITKIANNLLCAAHLLTNAEIVRLAQQAGVDPVRVLEGVSAGSGRSGISEVNFPLWVFSGQFDSGFTMQLMRKDVRLGKQLADELGLDLALLNQVAATWAASADTLADGEDFNAIVKPIIAPEHA</sequence>
<dbReference type="InterPro" id="IPR006115">
    <property type="entry name" value="6PGDH_NADP-bd"/>
</dbReference>
<evidence type="ECO:0000313" key="7">
    <source>
        <dbReference type="Proteomes" id="UP000238196"/>
    </source>
</evidence>
<dbReference type="InterPro" id="IPR008927">
    <property type="entry name" value="6-PGluconate_DH-like_C_sf"/>
</dbReference>
<dbReference type="AlphaFoldDB" id="A0A2S5KK38"/>
<evidence type="ECO:0000256" key="3">
    <source>
        <dbReference type="PIRSR" id="PIRSR000103-1"/>
    </source>
</evidence>
<dbReference type="GO" id="GO:0051287">
    <property type="term" value="F:NAD binding"/>
    <property type="evidence" value="ECO:0007669"/>
    <property type="project" value="InterPro"/>
</dbReference>
<dbReference type="PANTHER" id="PTHR43060:SF15">
    <property type="entry name" value="3-HYDROXYISOBUTYRATE DEHYDROGENASE-LIKE 1, MITOCHONDRIAL-RELATED"/>
    <property type="match status" value="1"/>
</dbReference>
<proteinExistence type="predicted"/>
<dbReference type="Gene3D" id="1.10.1040.10">
    <property type="entry name" value="N-(1-d-carboxylethyl)-l-norvaline Dehydrogenase, domain 2"/>
    <property type="match status" value="1"/>
</dbReference>
<keyword evidence="2" id="KW-0520">NAD</keyword>
<dbReference type="EMBL" id="PRLP01000106">
    <property type="protein sequence ID" value="PPC75204.1"/>
    <property type="molecule type" value="Genomic_DNA"/>
</dbReference>
<feature type="domain" description="6-phosphogluconate dehydrogenase NADP-binding" evidence="4">
    <location>
        <begin position="12"/>
        <end position="168"/>
    </location>
</feature>
<dbReference type="Proteomes" id="UP000238196">
    <property type="component" value="Unassembled WGS sequence"/>
</dbReference>
<name>A0A2S5KK38_9PROT</name>
<dbReference type="PANTHER" id="PTHR43060">
    <property type="entry name" value="3-HYDROXYISOBUTYRATE DEHYDROGENASE-LIKE 1, MITOCHONDRIAL-RELATED"/>
    <property type="match status" value="1"/>
</dbReference>
<dbReference type="Pfam" id="PF03446">
    <property type="entry name" value="NAD_binding_2"/>
    <property type="match status" value="1"/>
</dbReference>
<protein>
    <submittedName>
        <fullName evidence="6">3-hydroxyisobutyrate dehydrogenase</fullName>
    </submittedName>
</protein>
<evidence type="ECO:0000256" key="2">
    <source>
        <dbReference type="ARBA" id="ARBA00023027"/>
    </source>
</evidence>
<dbReference type="InterPro" id="IPR036291">
    <property type="entry name" value="NAD(P)-bd_dom_sf"/>
</dbReference>
<evidence type="ECO:0000256" key="1">
    <source>
        <dbReference type="ARBA" id="ARBA00023002"/>
    </source>
</evidence>
<organism evidence="6 7">
    <name type="scientific">Proteobacteria bacterium 228</name>
    <dbReference type="NCBI Taxonomy" id="2083153"/>
    <lineage>
        <taxon>Bacteria</taxon>
        <taxon>Pseudomonadati</taxon>
        <taxon>Pseudomonadota</taxon>
    </lineage>
</organism>
<dbReference type="GO" id="GO:0016491">
    <property type="term" value="F:oxidoreductase activity"/>
    <property type="evidence" value="ECO:0007669"/>
    <property type="project" value="UniProtKB-KW"/>
</dbReference>
<dbReference type="SUPFAM" id="SSF48179">
    <property type="entry name" value="6-phosphogluconate dehydrogenase C-terminal domain-like"/>
    <property type="match status" value="1"/>
</dbReference>
<dbReference type="InterPro" id="IPR029154">
    <property type="entry name" value="HIBADH-like_NADP-bd"/>
</dbReference>
<gene>
    <name evidence="6" type="ORF">C4K68_21430</name>
</gene>
<dbReference type="SUPFAM" id="SSF51735">
    <property type="entry name" value="NAD(P)-binding Rossmann-fold domains"/>
    <property type="match status" value="1"/>
</dbReference>
<dbReference type="InterPro" id="IPR013328">
    <property type="entry name" value="6PGD_dom2"/>
</dbReference>
<evidence type="ECO:0000259" key="4">
    <source>
        <dbReference type="Pfam" id="PF03446"/>
    </source>
</evidence>
<evidence type="ECO:0000259" key="5">
    <source>
        <dbReference type="Pfam" id="PF14833"/>
    </source>
</evidence>